<feature type="transmembrane region" description="Helical" evidence="6">
    <location>
        <begin position="7"/>
        <end position="27"/>
    </location>
</feature>
<feature type="transmembrane region" description="Helical" evidence="6">
    <location>
        <begin position="181"/>
        <end position="200"/>
    </location>
</feature>
<gene>
    <name evidence="8" type="ORF">BON22_0618</name>
</gene>
<feature type="domain" description="Amino acid transporter transmembrane" evidence="7">
    <location>
        <begin position="2"/>
        <end position="402"/>
    </location>
</feature>
<feature type="transmembrane region" description="Helical" evidence="6">
    <location>
        <begin position="355"/>
        <end position="375"/>
    </location>
</feature>
<dbReference type="GO" id="GO:0015189">
    <property type="term" value="F:L-lysine transmembrane transporter activity"/>
    <property type="evidence" value="ECO:0007669"/>
    <property type="project" value="TreeGrafter"/>
</dbReference>
<organism evidence="8 9">
    <name type="scientific">Cyberlindnera fabianii</name>
    <name type="common">Yeast</name>
    <name type="synonym">Hansenula fabianii</name>
    <dbReference type="NCBI Taxonomy" id="36022"/>
    <lineage>
        <taxon>Eukaryota</taxon>
        <taxon>Fungi</taxon>
        <taxon>Dikarya</taxon>
        <taxon>Ascomycota</taxon>
        <taxon>Saccharomycotina</taxon>
        <taxon>Saccharomycetes</taxon>
        <taxon>Phaffomycetales</taxon>
        <taxon>Phaffomycetaceae</taxon>
        <taxon>Cyberlindnera</taxon>
    </lineage>
</organism>
<comment type="caution">
    <text evidence="8">The sequence shown here is derived from an EMBL/GenBank/DDBJ whole genome shotgun (WGS) entry which is preliminary data.</text>
</comment>
<evidence type="ECO:0000256" key="5">
    <source>
        <dbReference type="ARBA" id="ARBA00023136"/>
    </source>
</evidence>
<feature type="transmembrane region" description="Helical" evidence="6">
    <location>
        <begin position="66"/>
        <end position="99"/>
    </location>
</feature>
<evidence type="ECO:0000256" key="4">
    <source>
        <dbReference type="ARBA" id="ARBA00022989"/>
    </source>
</evidence>
<evidence type="ECO:0000256" key="2">
    <source>
        <dbReference type="ARBA" id="ARBA00008066"/>
    </source>
</evidence>
<keyword evidence="5 6" id="KW-0472">Membrane</keyword>
<feature type="transmembrane region" description="Helical" evidence="6">
    <location>
        <begin position="387"/>
        <end position="408"/>
    </location>
</feature>
<dbReference type="Proteomes" id="UP000189513">
    <property type="component" value="Unassembled WGS sequence"/>
</dbReference>
<proteinExistence type="inferred from homology"/>
<reference evidence="9" key="1">
    <citation type="journal article" date="2017" name="Genome Announc.">
        <title>Genome sequences of Cyberlindnera fabianii 65, Pichia kudriavzevii 129, and Saccharomyces cerevisiae 131 isolated from fermented masau fruits in Zimbabwe.</title>
        <authorList>
            <person name="van Rijswijck I.M.H."/>
            <person name="Derks M.F.L."/>
            <person name="Abee T."/>
            <person name="de Ridder D."/>
            <person name="Smid E.J."/>
        </authorList>
    </citation>
    <scope>NUCLEOTIDE SEQUENCE [LARGE SCALE GENOMIC DNA]</scope>
    <source>
        <strain evidence="9">65</strain>
    </source>
</reference>
<evidence type="ECO:0000256" key="1">
    <source>
        <dbReference type="ARBA" id="ARBA00004128"/>
    </source>
</evidence>
<dbReference type="VEuPathDB" id="FungiDB:BON22_0618"/>
<accession>A0A1V2LCT9</accession>
<dbReference type="OMA" id="FAFTGHQ"/>
<feature type="transmembrane region" description="Helical" evidence="6">
    <location>
        <begin position="111"/>
        <end position="130"/>
    </location>
</feature>
<comment type="similarity">
    <text evidence="2">Belongs to the amino acid/polyamine transporter 2 family.</text>
</comment>
<dbReference type="Gene3D" id="1.20.1740.10">
    <property type="entry name" value="Amino acid/polyamine transporter I"/>
    <property type="match status" value="1"/>
</dbReference>
<evidence type="ECO:0000313" key="8">
    <source>
        <dbReference type="EMBL" id="ONH69678.1"/>
    </source>
</evidence>
<dbReference type="GO" id="GO:0005302">
    <property type="term" value="F:L-tyrosine transmembrane transporter activity"/>
    <property type="evidence" value="ECO:0007669"/>
    <property type="project" value="TreeGrafter"/>
</dbReference>
<name>A0A1V2LCT9_CYBFA</name>
<keyword evidence="3 6" id="KW-0812">Transmembrane</keyword>
<dbReference type="Pfam" id="PF01490">
    <property type="entry name" value="Aa_trans"/>
    <property type="match status" value="1"/>
</dbReference>
<feature type="transmembrane region" description="Helical" evidence="6">
    <location>
        <begin position="212"/>
        <end position="238"/>
    </location>
</feature>
<dbReference type="GO" id="GO:0005290">
    <property type="term" value="F:L-histidine transmembrane transporter activity"/>
    <property type="evidence" value="ECO:0007669"/>
    <property type="project" value="TreeGrafter"/>
</dbReference>
<dbReference type="GO" id="GO:0061459">
    <property type="term" value="F:L-arginine transmembrane transporter activity"/>
    <property type="evidence" value="ECO:0007669"/>
    <property type="project" value="TreeGrafter"/>
</dbReference>
<feature type="transmembrane region" description="Helical" evidence="6">
    <location>
        <begin position="258"/>
        <end position="276"/>
    </location>
</feature>
<dbReference type="GO" id="GO:0015194">
    <property type="term" value="F:L-serine transmembrane transporter activity"/>
    <property type="evidence" value="ECO:0007669"/>
    <property type="project" value="TreeGrafter"/>
</dbReference>
<dbReference type="STRING" id="36022.A0A1V2LCT9"/>
<feature type="transmembrane region" description="Helical" evidence="6">
    <location>
        <begin position="331"/>
        <end position="349"/>
    </location>
</feature>
<evidence type="ECO:0000313" key="9">
    <source>
        <dbReference type="Proteomes" id="UP000189513"/>
    </source>
</evidence>
<dbReference type="GO" id="GO:0005313">
    <property type="term" value="F:L-glutamate transmembrane transporter activity"/>
    <property type="evidence" value="ECO:0007669"/>
    <property type="project" value="TreeGrafter"/>
</dbReference>
<evidence type="ECO:0000259" key="7">
    <source>
        <dbReference type="Pfam" id="PF01490"/>
    </source>
</evidence>
<dbReference type="AlphaFoldDB" id="A0A1V2LCT9"/>
<dbReference type="EMBL" id="MPUK01000001">
    <property type="protein sequence ID" value="ONH69678.1"/>
    <property type="molecule type" value="Genomic_DNA"/>
</dbReference>
<evidence type="ECO:0000256" key="6">
    <source>
        <dbReference type="SAM" id="Phobius"/>
    </source>
</evidence>
<feature type="transmembrane region" description="Helical" evidence="6">
    <location>
        <begin position="33"/>
        <end position="54"/>
    </location>
</feature>
<dbReference type="PANTHER" id="PTHR22950:SF224">
    <property type="entry name" value="VACUOLAR AMINO ACID TRANSPORTER 7"/>
    <property type="match status" value="1"/>
</dbReference>
<protein>
    <submittedName>
        <fullName evidence="8">Vacuolar amino acid transporter 7</fullName>
    </submittedName>
</protein>
<dbReference type="InterPro" id="IPR013057">
    <property type="entry name" value="AA_transpt_TM"/>
</dbReference>
<keyword evidence="4 6" id="KW-1133">Transmembrane helix</keyword>
<dbReference type="GO" id="GO:0000329">
    <property type="term" value="C:fungal-type vacuole membrane"/>
    <property type="evidence" value="ECO:0007669"/>
    <property type="project" value="TreeGrafter"/>
</dbReference>
<comment type="subcellular location">
    <subcellularLocation>
        <location evidence="1">Vacuole membrane</location>
        <topology evidence="1">Multi-pass membrane protein</topology>
    </subcellularLocation>
</comment>
<keyword evidence="9" id="KW-1185">Reference proteome</keyword>
<dbReference type="PANTHER" id="PTHR22950">
    <property type="entry name" value="AMINO ACID TRANSPORTER"/>
    <property type="match status" value="1"/>
</dbReference>
<sequence length="410" mass="44740">MATTTSSIINLTKTIVGAGLLAIPFAFKANGILFGILLILLGGIAAWYGLYIVARVSDHIEGETSFFALCAITYPKLTLLFDFSIAIQCFGVALSYLVLFGDLVPSLIGEYLTRNQVIVMSLVFIVPLISFRRLDSLKFGSLVGLIAIAYLTLLVLGHALFDDLSLTRGELRVIRPGPLSEVLSAFSIVVFAFTAAQNICTIINEIDDKRKVNWVIIASCLGAGILFTVVGLAGYLQFGSNITGNVILNYDPTLITSRIGKSALTLMVGLSFPLMFHPCRISINNMIHWIETELNKEKQGETRPLLSSDNNNNNDDVERSHVEVPFSTNRFIAVTVILCTVIYLLALSVTSFELVLALVGATGSTLICFILPGLFGYKLLETPRERYMSLALTIWGTAVMIAAVFATLRY</sequence>
<evidence type="ECO:0000256" key="3">
    <source>
        <dbReference type="ARBA" id="ARBA00022692"/>
    </source>
</evidence>
<feature type="transmembrane region" description="Helical" evidence="6">
    <location>
        <begin position="142"/>
        <end position="161"/>
    </location>
</feature>